<dbReference type="AlphaFoldDB" id="A0AAV0YDL1"/>
<dbReference type="InterPro" id="IPR052035">
    <property type="entry name" value="ZnF_BED_domain_contain"/>
</dbReference>
<dbReference type="PANTHER" id="PTHR46481">
    <property type="entry name" value="ZINC FINGER BED DOMAIN-CONTAINING PROTEIN 4"/>
    <property type="match status" value="1"/>
</dbReference>
<evidence type="ECO:0000313" key="2">
    <source>
        <dbReference type="EMBL" id="CAI8582909.1"/>
    </source>
</evidence>
<comment type="caution">
    <text evidence="2">The sequence shown here is derived from an EMBL/GenBank/DDBJ whole genome shotgun (WGS) entry which is preliminary data.</text>
</comment>
<sequence>MDQVNTTPEPEGTSNPTQEITCPPTQEVSSNLNITPEPDVGQQEEIDTSIEPAPKKLRSNVWQEFKKMKVNGKDKNKNGTHEKGQPFLLPTISEGKQELGIGTYNPENVKKLIAKAIMMHDYPLSIVDHIGLRRVFVFLQPLFKVHTRNTIKKKEGLQVIKDGIENIRDSVGFFSATPKRHEKFEDTARQLRIV</sequence>
<evidence type="ECO:0000313" key="3">
    <source>
        <dbReference type="Proteomes" id="UP001157006"/>
    </source>
</evidence>
<feature type="region of interest" description="Disordered" evidence="1">
    <location>
        <begin position="1"/>
        <end position="54"/>
    </location>
</feature>
<reference evidence="2 3" key="1">
    <citation type="submission" date="2023-01" db="EMBL/GenBank/DDBJ databases">
        <authorList>
            <person name="Kreplak J."/>
        </authorList>
    </citation>
    <scope>NUCLEOTIDE SEQUENCE [LARGE SCALE GENOMIC DNA]</scope>
</reference>
<protein>
    <submittedName>
        <fullName evidence="2">Uncharacterized protein</fullName>
    </submittedName>
</protein>
<gene>
    <name evidence="2" type="ORF">VFH_U002440</name>
</gene>
<dbReference type="EMBL" id="CATIWC010000255">
    <property type="protein sequence ID" value="CAI8582909.1"/>
    <property type="molecule type" value="Genomic_DNA"/>
</dbReference>
<proteinExistence type="predicted"/>
<dbReference type="PANTHER" id="PTHR46481:SF11">
    <property type="entry name" value="ZINC FINGER BED DOMAIN-CONTAINING PROTEIN RICESLEEPER 2-LIKE"/>
    <property type="match status" value="1"/>
</dbReference>
<accession>A0AAV0YDL1</accession>
<evidence type="ECO:0000256" key="1">
    <source>
        <dbReference type="SAM" id="MobiDB-lite"/>
    </source>
</evidence>
<organism evidence="2 3">
    <name type="scientific">Vicia faba</name>
    <name type="common">Broad bean</name>
    <name type="synonym">Faba vulgaris</name>
    <dbReference type="NCBI Taxonomy" id="3906"/>
    <lineage>
        <taxon>Eukaryota</taxon>
        <taxon>Viridiplantae</taxon>
        <taxon>Streptophyta</taxon>
        <taxon>Embryophyta</taxon>
        <taxon>Tracheophyta</taxon>
        <taxon>Spermatophyta</taxon>
        <taxon>Magnoliopsida</taxon>
        <taxon>eudicotyledons</taxon>
        <taxon>Gunneridae</taxon>
        <taxon>Pentapetalae</taxon>
        <taxon>rosids</taxon>
        <taxon>fabids</taxon>
        <taxon>Fabales</taxon>
        <taxon>Fabaceae</taxon>
        <taxon>Papilionoideae</taxon>
        <taxon>50 kb inversion clade</taxon>
        <taxon>NPAAA clade</taxon>
        <taxon>Hologalegina</taxon>
        <taxon>IRL clade</taxon>
        <taxon>Fabeae</taxon>
        <taxon>Vicia</taxon>
    </lineage>
</organism>
<keyword evidence="3" id="KW-1185">Reference proteome</keyword>
<feature type="compositionally biased region" description="Polar residues" evidence="1">
    <location>
        <begin position="1"/>
        <end position="34"/>
    </location>
</feature>
<dbReference type="Proteomes" id="UP001157006">
    <property type="component" value="Unassembled WGS sequence"/>
</dbReference>
<name>A0AAV0YDL1_VICFA</name>